<feature type="region of interest" description="Disordered" evidence="1">
    <location>
        <begin position="1"/>
        <end position="75"/>
    </location>
</feature>
<gene>
    <name evidence="2" type="ORF">NPIL_304461</name>
</gene>
<accession>A0A8X6U9L9</accession>
<sequence length="99" mass="11801">MLTRKRGEINSPRNKNKKSAEKLGGINQRRARKSPREEAERPERRKRSPGREKQKEETEDTRSRSRKGVEMVTKATVHKAPCREEDETKVKKWNMRFRI</sequence>
<comment type="caution">
    <text evidence="2">The sequence shown here is derived from an EMBL/GenBank/DDBJ whole genome shotgun (WGS) entry which is preliminary data.</text>
</comment>
<evidence type="ECO:0000256" key="1">
    <source>
        <dbReference type="SAM" id="MobiDB-lite"/>
    </source>
</evidence>
<dbReference type="EMBL" id="BMAW01077541">
    <property type="protein sequence ID" value="GFU06923.1"/>
    <property type="molecule type" value="Genomic_DNA"/>
</dbReference>
<dbReference type="AlphaFoldDB" id="A0A8X6U9L9"/>
<proteinExistence type="predicted"/>
<organism evidence="2 3">
    <name type="scientific">Nephila pilipes</name>
    <name type="common">Giant wood spider</name>
    <name type="synonym">Nephila maculata</name>
    <dbReference type="NCBI Taxonomy" id="299642"/>
    <lineage>
        <taxon>Eukaryota</taxon>
        <taxon>Metazoa</taxon>
        <taxon>Ecdysozoa</taxon>
        <taxon>Arthropoda</taxon>
        <taxon>Chelicerata</taxon>
        <taxon>Arachnida</taxon>
        <taxon>Araneae</taxon>
        <taxon>Araneomorphae</taxon>
        <taxon>Entelegynae</taxon>
        <taxon>Araneoidea</taxon>
        <taxon>Nephilidae</taxon>
        <taxon>Nephila</taxon>
    </lineage>
</organism>
<reference evidence="2" key="1">
    <citation type="submission" date="2020-08" db="EMBL/GenBank/DDBJ databases">
        <title>Multicomponent nature underlies the extraordinary mechanical properties of spider dragline silk.</title>
        <authorList>
            <person name="Kono N."/>
            <person name="Nakamura H."/>
            <person name="Mori M."/>
            <person name="Yoshida Y."/>
            <person name="Ohtoshi R."/>
            <person name="Malay A.D."/>
            <person name="Moran D.A.P."/>
            <person name="Tomita M."/>
            <person name="Numata K."/>
            <person name="Arakawa K."/>
        </authorList>
    </citation>
    <scope>NUCLEOTIDE SEQUENCE</scope>
</reference>
<protein>
    <submittedName>
        <fullName evidence="2">Uncharacterized protein</fullName>
    </submittedName>
</protein>
<feature type="compositionally biased region" description="Basic and acidic residues" evidence="1">
    <location>
        <begin position="34"/>
        <end position="69"/>
    </location>
</feature>
<name>A0A8X6U9L9_NEPPI</name>
<keyword evidence="3" id="KW-1185">Reference proteome</keyword>
<dbReference type="Proteomes" id="UP000887013">
    <property type="component" value="Unassembled WGS sequence"/>
</dbReference>
<evidence type="ECO:0000313" key="3">
    <source>
        <dbReference type="Proteomes" id="UP000887013"/>
    </source>
</evidence>
<evidence type="ECO:0000313" key="2">
    <source>
        <dbReference type="EMBL" id="GFU06923.1"/>
    </source>
</evidence>